<feature type="signal peptide" evidence="2">
    <location>
        <begin position="1"/>
        <end position="15"/>
    </location>
</feature>
<evidence type="ECO:0000313" key="4">
    <source>
        <dbReference type="Proteomes" id="UP000184300"/>
    </source>
</evidence>
<dbReference type="VEuPathDB" id="FungiDB:ASPGLDRAFT_64224"/>
<keyword evidence="4" id="KW-1185">Reference proteome</keyword>
<dbReference type="STRING" id="1160497.A0A1L9VSM8"/>
<protein>
    <submittedName>
        <fullName evidence="3">Uncharacterized protein</fullName>
    </submittedName>
</protein>
<keyword evidence="2" id="KW-0732">Signal</keyword>
<dbReference type="OrthoDB" id="5280464at2759"/>
<dbReference type="GeneID" id="34465007"/>
<feature type="region of interest" description="Disordered" evidence="1">
    <location>
        <begin position="231"/>
        <end position="254"/>
    </location>
</feature>
<accession>A0A1L9VSM8</accession>
<feature type="compositionally biased region" description="Basic and acidic residues" evidence="1">
    <location>
        <begin position="244"/>
        <end position="254"/>
    </location>
</feature>
<feature type="chain" id="PRO_5012702284" evidence="2">
    <location>
        <begin position="16"/>
        <end position="406"/>
    </location>
</feature>
<reference evidence="4" key="1">
    <citation type="journal article" date="2017" name="Genome Biol.">
        <title>Comparative genomics reveals high biological diversity and specific adaptations in the industrially and medically important fungal genus Aspergillus.</title>
        <authorList>
            <person name="de Vries R.P."/>
            <person name="Riley R."/>
            <person name="Wiebenga A."/>
            <person name="Aguilar-Osorio G."/>
            <person name="Amillis S."/>
            <person name="Uchima C.A."/>
            <person name="Anderluh G."/>
            <person name="Asadollahi M."/>
            <person name="Askin M."/>
            <person name="Barry K."/>
            <person name="Battaglia E."/>
            <person name="Bayram O."/>
            <person name="Benocci T."/>
            <person name="Braus-Stromeyer S.A."/>
            <person name="Caldana C."/>
            <person name="Canovas D."/>
            <person name="Cerqueira G.C."/>
            <person name="Chen F."/>
            <person name="Chen W."/>
            <person name="Choi C."/>
            <person name="Clum A."/>
            <person name="Dos Santos R.A."/>
            <person name="Damasio A.R."/>
            <person name="Diallinas G."/>
            <person name="Emri T."/>
            <person name="Fekete E."/>
            <person name="Flipphi M."/>
            <person name="Freyberg S."/>
            <person name="Gallo A."/>
            <person name="Gournas C."/>
            <person name="Habgood R."/>
            <person name="Hainaut M."/>
            <person name="Harispe M.L."/>
            <person name="Henrissat B."/>
            <person name="Hilden K.S."/>
            <person name="Hope R."/>
            <person name="Hossain A."/>
            <person name="Karabika E."/>
            <person name="Karaffa L."/>
            <person name="Karanyi Z."/>
            <person name="Krasevec N."/>
            <person name="Kuo A."/>
            <person name="Kusch H."/>
            <person name="LaButti K."/>
            <person name="Lagendijk E.L."/>
            <person name="Lapidus A."/>
            <person name="Levasseur A."/>
            <person name="Lindquist E."/>
            <person name="Lipzen A."/>
            <person name="Logrieco A.F."/>
            <person name="MacCabe A."/>
            <person name="Maekelae M.R."/>
            <person name="Malavazi I."/>
            <person name="Melin P."/>
            <person name="Meyer V."/>
            <person name="Mielnichuk N."/>
            <person name="Miskei M."/>
            <person name="Molnar A.P."/>
            <person name="Mule G."/>
            <person name="Ngan C.Y."/>
            <person name="Orejas M."/>
            <person name="Orosz E."/>
            <person name="Ouedraogo J.P."/>
            <person name="Overkamp K.M."/>
            <person name="Park H.-S."/>
            <person name="Perrone G."/>
            <person name="Piumi F."/>
            <person name="Punt P.J."/>
            <person name="Ram A.F."/>
            <person name="Ramon A."/>
            <person name="Rauscher S."/>
            <person name="Record E."/>
            <person name="Riano-Pachon D.M."/>
            <person name="Robert V."/>
            <person name="Roehrig J."/>
            <person name="Ruller R."/>
            <person name="Salamov A."/>
            <person name="Salih N.S."/>
            <person name="Samson R.A."/>
            <person name="Sandor E."/>
            <person name="Sanguinetti M."/>
            <person name="Schuetze T."/>
            <person name="Sepcic K."/>
            <person name="Shelest E."/>
            <person name="Sherlock G."/>
            <person name="Sophianopoulou V."/>
            <person name="Squina F.M."/>
            <person name="Sun H."/>
            <person name="Susca A."/>
            <person name="Todd R.B."/>
            <person name="Tsang A."/>
            <person name="Unkles S.E."/>
            <person name="van de Wiele N."/>
            <person name="van Rossen-Uffink D."/>
            <person name="Oliveira J.V."/>
            <person name="Vesth T.C."/>
            <person name="Visser J."/>
            <person name="Yu J.-H."/>
            <person name="Zhou M."/>
            <person name="Andersen M.R."/>
            <person name="Archer D.B."/>
            <person name="Baker S.E."/>
            <person name="Benoit I."/>
            <person name="Brakhage A.A."/>
            <person name="Braus G.H."/>
            <person name="Fischer R."/>
            <person name="Frisvad J.C."/>
            <person name="Goldman G.H."/>
            <person name="Houbraken J."/>
            <person name="Oakley B."/>
            <person name="Pocsi I."/>
            <person name="Scazzocchio C."/>
            <person name="Seiboth B."/>
            <person name="vanKuyk P.A."/>
            <person name="Wortman J."/>
            <person name="Dyer P.S."/>
            <person name="Grigoriev I.V."/>
        </authorList>
    </citation>
    <scope>NUCLEOTIDE SEQUENCE [LARGE SCALE GENOMIC DNA]</scope>
    <source>
        <strain evidence="4">CBS 516.65</strain>
    </source>
</reference>
<gene>
    <name evidence="3" type="ORF">ASPGLDRAFT_64224</name>
</gene>
<dbReference type="EMBL" id="KV878891">
    <property type="protein sequence ID" value="OJJ86909.1"/>
    <property type="molecule type" value="Genomic_DNA"/>
</dbReference>
<name>A0A1L9VSM8_ASPGL</name>
<evidence type="ECO:0000256" key="1">
    <source>
        <dbReference type="SAM" id="MobiDB-lite"/>
    </source>
</evidence>
<dbReference type="RefSeq" id="XP_022403598.1">
    <property type="nucleotide sequence ID" value="XM_022548747.1"/>
</dbReference>
<organism evidence="3 4">
    <name type="scientific">Aspergillus glaucus CBS 516.65</name>
    <dbReference type="NCBI Taxonomy" id="1160497"/>
    <lineage>
        <taxon>Eukaryota</taxon>
        <taxon>Fungi</taxon>
        <taxon>Dikarya</taxon>
        <taxon>Ascomycota</taxon>
        <taxon>Pezizomycotina</taxon>
        <taxon>Eurotiomycetes</taxon>
        <taxon>Eurotiomycetidae</taxon>
        <taxon>Eurotiales</taxon>
        <taxon>Aspergillaceae</taxon>
        <taxon>Aspergillus</taxon>
        <taxon>Aspergillus subgen. Aspergillus</taxon>
    </lineage>
</organism>
<dbReference type="AlphaFoldDB" id="A0A1L9VSM8"/>
<dbReference type="Proteomes" id="UP000184300">
    <property type="component" value="Unassembled WGS sequence"/>
</dbReference>
<evidence type="ECO:0000256" key="2">
    <source>
        <dbReference type="SAM" id="SignalP"/>
    </source>
</evidence>
<sequence>MASLLTFLGTAQILAFKDALMTARATQIVLDHFRKSEFPPDPFPLDSLSCAAKKLSPEEYRLVLDWEHLAKCVENICLKNTEWGKRAWLYWRENLHRSVYRVFLIGAVLCRKYQEPLAPIWYTGPTWDPDHDDVKYLLKYSIFKFGAYEEHEPIYGPLADFLLQQSRKRAHDQRDILPEDLVYHEESLFPDYIEIKEHASLIFADTLESLFAFIAVAGYAHWTIIKGETPKDNISTDSEAESNPEDKDNNSTDDTRLGKKLAVILPEQFYPETIHMPKRVNKAHNTLLARKRIRKTASSPFCRHVDKVLCGLHEVSGQPNVYYDLCPTPYPPLQIFEFIFRRFLSLRFAEDAFSILPPGSPPKVFLNRIESGDIYSEVDEQLPEGGITMFEPNNWADFDAHFFSMR</sequence>
<proteinExistence type="predicted"/>
<evidence type="ECO:0000313" key="3">
    <source>
        <dbReference type="EMBL" id="OJJ86909.1"/>
    </source>
</evidence>